<keyword evidence="2" id="KW-1185">Reference proteome</keyword>
<evidence type="ECO:0000313" key="1">
    <source>
        <dbReference type="EMBL" id="SFC41323.1"/>
    </source>
</evidence>
<dbReference type="OrthoDB" id="5181013at2"/>
<dbReference type="InterPro" id="IPR009959">
    <property type="entry name" value="Cyclase_SnoaL-like"/>
</dbReference>
<dbReference type="InterPro" id="IPR032710">
    <property type="entry name" value="NTF2-like_dom_sf"/>
</dbReference>
<dbReference type="Proteomes" id="UP000198832">
    <property type="component" value="Unassembled WGS sequence"/>
</dbReference>
<gene>
    <name evidence="1" type="ORF">SAMN04487968_106120</name>
</gene>
<sequence length="189" mass="20995">MSDVSSGVSATPRATRPGVPFDPIAIAVRSIHAMSRGERDEFDVLYCPTARDRENPIQPPSSRVPGPDCFWSTAQWLRAAFAGLHYDVHHAAVAGDLVAVNSTMKGRHTAPWVVYAASGEVDTVFPPTGKEFAATQSHWFRLEDGRICEHWANRDDLGMAKQLGWVPPSFWYLIRMQVGKRQARRNHAG</sequence>
<evidence type="ECO:0000313" key="2">
    <source>
        <dbReference type="Proteomes" id="UP000198832"/>
    </source>
</evidence>
<protein>
    <submittedName>
        <fullName evidence="1">Predicted ester cyclase</fullName>
    </submittedName>
</protein>
<dbReference type="AlphaFoldDB" id="A0A1I1J5V1"/>
<proteinExistence type="predicted"/>
<dbReference type="Pfam" id="PF07366">
    <property type="entry name" value="SnoaL"/>
    <property type="match status" value="1"/>
</dbReference>
<dbReference type="SUPFAM" id="SSF54427">
    <property type="entry name" value="NTF2-like"/>
    <property type="match status" value="1"/>
</dbReference>
<dbReference type="GO" id="GO:0030638">
    <property type="term" value="P:polyketide metabolic process"/>
    <property type="evidence" value="ECO:0007669"/>
    <property type="project" value="InterPro"/>
</dbReference>
<name>A0A1I1J5V1_9ACTN</name>
<reference evidence="1 2" key="1">
    <citation type="submission" date="2016-10" db="EMBL/GenBank/DDBJ databases">
        <authorList>
            <person name="de Groot N.N."/>
        </authorList>
    </citation>
    <scope>NUCLEOTIDE SEQUENCE [LARGE SCALE GENOMIC DNA]</scope>
    <source>
        <strain evidence="1 2">CGMCC 1.7056</strain>
    </source>
</reference>
<dbReference type="EMBL" id="FOLB01000006">
    <property type="protein sequence ID" value="SFC41323.1"/>
    <property type="molecule type" value="Genomic_DNA"/>
</dbReference>
<dbReference type="STRING" id="574651.SAMN04487968_106120"/>
<dbReference type="Gene3D" id="3.10.450.50">
    <property type="match status" value="1"/>
</dbReference>
<accession>A0A1I1J5V1</accession>
<organism evidence="1 2">
    <name type="scientific">Nocardioides terrae</name>
    <dbReference type="NCBI Taxonomy" id="574651"/>
    <lineage>
        <taxon>Bacteria</taxon>
        <taxon>Bacillati</taxon>
        <taxon>Actinomycetota</taxon>
        <taxon>Actinomycetes</taxon>
        <taxon>Propionibacteriales</taxon>
        <taxon>Nocardioidaceae</taxon>
        <taxon>Nocardioides</taxon>
    </lineage>
</organism>